<dbReference type="EMBL" id="JAGQLI010000133">
    <property type="protein sequence ID" value="MCA9379296.1"/>
    <property type="molecule type" value="Genomic_DNA"/>
</dbReference>
<dbReference type="PANTHER" id="PTHR19376:SF54">
    <property type="entry name" value="DNA-DIRECTED RNA POLYMERASE SUBUNIT BETA"/>
    <property type="match status" value="1"/>
</dbReference>
<feature type="coiled-coil region" evidence="7">
    <location>
        <begin position="142"/>
        <end position="238"/>
    </location>
</feature>
<dbReference type="InterPro" id="IPR007080">
    <property type="entry name" value="RNA_pol_Rpb1_1"/>
</dbReference>
<comment type="catalytic activity">
    <reaction evidence="5 6">
        <text>RNA(n) + a ribonucleoside 5'-triphosphate = RNA(n+1) + diphosphate</text>
        <dbReference type="Rhea" id="RHEA:21248"/>
        <dbReference type="Rhea" id="RHEA-COMP:14527"/>
        <dbReference type="Rhea" id="RHEA-COMP:17342"/>
        <dbReference type="ChEBI" id="CHEBI:33019"/>
        <dbReference type="ChEBI" id="CHEBI:61557"/>
        <dbReference type="ChEBI" id="CHEBI:140395"/>
        <dbReference type="EC" id="2.7.7.6"/>
    </reaction>
</comment>
<dbReference type="SUPFAM" id="SSF64484">
    <property type="entry name" value="beta and beta-prime subunits of DNA dependent RNA-polymerase"/>
    <property type="match status" value="1"/>
</dbReference>
<name>A0A955I7S2_9BACT</name>
<dbReference type="Gene3D" id="4.10.860.120">
    <property type="entry name" value="RNA polymerase II, clamp domain"/>
    <property type="match status" value="1"/>
</dbReference>
<feature type="domain" description="RNA polymerase N-terminal" evidence="8">
    <location>
        <begin position="316"/>
        <end position="550"/>
    </location>
</feature>
<evidence type="ECO:0000313" key="10">
    <source>
        <dbReference type="Proteomes" id="UP000760819"/>
    </source>
</evidence>
<dbReference type="Gene3D" id="2.40.40.20">
    <property type="match status" value="1"/>
</dbReference>
<comment type="caution">
    <text evidence="9">The sequence shown here is derived from an EMBL/GenBank/DDBJ whole genome shotgun (WGS) entry which is preliminary data.</text>
</comment>
<evidence type="ECO:0000256" key="5">
    <source>
        <dbReference type="ARBA" id="ARBA00048552"/>
    </source>
</evidence>
<dbReference type="PANTHER" id="PTHR19376">
    <property type="entry name" value="DNA-DIRECTED RNA POLYMERASE"/>
    <property type="match status" value="1"/>
</dbReference>
<evidence type="ECO:0000256" key="7">
    <source>
        <dbReference type="SAM" id="Coils"/>
    </source>
</evidence>
<dbReference type="AlphaFoldDB" id="A0A955I7S2"/>
<dbReference type="GO" id="GO:0006351">
    <property type="term" value="P:DNA-templated transcription"/>
    <property type="evidence" value="ECO:0007669"/>
    <property type="project" value="InterPro"/>
</dbReference>
<comment type="similarity">
    <text evidence="6">Belongs to the RNA polymerase beta' chain family.</text>
</comment>
<dbReference type="Proteomes" id="UP000760819">
    <property type="component" value="Unassembled WGS sequence"/>
</dbReference>
<dbReference type="InterPro" id="IPR000722">
    <property type="entry name" value="RNA_pol_asu"/>
</dbReference>
<evidence type="ECO:0000256" key="3">
    <source>
        <dbReference type="ARBA" id="ARBA00022695"/>
    </source>
</evidence>
<feature type="non-terminal residue" evidence="9">
    <location>
        <position position="550"/>
    </location>
</feature>
<keyword evidence="1 6" id="KW-0240">DNA-directed RNA polymerase</keyword>
<dbReference type="Pfam" id="PF00623">
    <property type="entry name" value="RNA_pol_Rpb1_2"/>
    <property type="match status" value="2"/>
</dbReference>
<proteinExistence type="inferred from homology"/>
<dbReference type="InterPro" id="IPR044893">
    <property type="entry name" value="RNA_pol_Rpb1_clamp_domain"/>
</dbReference>
<sequence>MIKDFKAIRIVLASPDDMISWSHGEVTKAETINYRTFRPEVDGLMDEKIFGPSKDFECFCGKYKKVRYKGIVCDRCGVEVTHKRVRRERMGHIHLVSPVTHVWFSHGVPNKLALILDIPQKKLETVIYYARYVVTSVNSDEKAGAAEKLKELQQEQTAELEQEMQAKLTELAAEYEEKKEVARKSEKDESKLGVQLERIASEERKKQAHIKSAYGQKLENLNSKFKDLESLVEQIEVGFTLSEEENGDLFALGFTFYNADMGAPAVRSLLQGLDLDAEIKSLDEIIDNTKSELKKSRAVQRKKLLKGMKQSDTDPEWIVLDILPVLPPDLRPIIQLPGGRFATSDLNDLYRRVINRNNRLRRLIELGAPQIILRNERRMLQEAVDALLDNSHRPGSPTLNSRGLPYKSLSDMLRGKQGRFRQNLLGKRVDYSGRAVIVPGPYLKYNQCGLPKNIALELFKPFILRELVARGLAANPARARMVYEEKTPEVWDILEEVSKGRPVLLNRAPTLHKQGIVAFYPILIEGNAIQLHPLMCKGFNADFDGDQMAV</sequence>
<reference evidence="9" key="2">
    <citation type="journal article" date="2021" name="Microbiome">
        <title>Successional dynamics and alternative stable states in a saline activated sludge microbial community over 9 years.</title>
        <authorList>
            <person name="Wang Y."/>
            <person name="Ye J."/>
            <person name="Ju F."/>
            <person name="Liu L."/>
            <person name="Boyd J.A."/>
            <person name="Deng Y."/>
            <person name="Parks D.H."/>
            <person name="Jiang X."/>
            <person name="Yin X."/>
            <person name="Woodcroft B.J."/>
            <person name="Tyson G.W."/>
            <person name="Hugenholtz P."/>
            <person name="Polz M.F."/>
            <person name="Zhang T."/>
        </authorList>
    </citation>
    <scope>NUCLEOTIDE SEQUENCE</scope>
    <source>
        <strain evidence="9">HKST-UBA12</strain>
    </source>
</reference>
<evidence type="ECO:0000256" key="1">
    <source>
        <dbReference type="ARBA" id="ARBA00022478"/>
    </source>
</evidence>
<dbReference type="EC" id="2.7.7.6" evidence="6"/>
<dbReference type="GO" id="GO:0003899">
    <property type="term" value="F:DNA-directed RNA polymerase activity"/>
    <property type="evidence" value="ECO:0007669"/>
    <property type="project" value="UniProtKB-EC"/>
</dbReference>
<dbReference type="GO" id="GO:0003677">
    <property type="term" value="F:DNA binding"/>
    <property type="evidence" value="ECO:0007669"/>
    <property type="project" value="InterPro"/>
</dbReference>
<keyword evidence="2 6" id="KW-0808">Transferase</keyword>
<reference evidence="9" key="1">
    <citation type="submission" date="2020-04" db="EMBL/GenBank/DDBJ databases">
        <authorList>
            <person name="Zhang T."/>
        </authorList>
    </citation>
    <scope>NUCLEOTIDE SEQUENCE</scope>
    <source>
        <strain evidence="9">HKST-UBA12</strain>
    </source>
</reference>
<evidence type="ECO:0000256" key="2">
    <source>
        <dbReference type="ARBA" id="ARBA00022679"/>
    </source>
</evidence>
<evidence type="ECO:0000313" key="9">
    <source>
        <dbReference type="EMBL" id="MCA9379296.1"/>
    </source>
</evidence>
<dbReference type="InterPro" id="IPR045867">
    <property type="entry name" value="DNA-dir_RpoC_beta_prime"/>
</dbReference>
<keyword evidence="3 6" id="KW-0548">Nucleotidyltransferase</keyword>
<evidence type="ECO:0000256" key="4">
    <source>
        <dbReference type="ARBA" id="ARBA00023163"/>
    </source>
</evidence>
<dbReference type="InterPro" id="IPR006592">
    <property type="entry name" value="RNA_pol_N"/>
</dbReference>
<accession>A0A955I7S2</accession>
<protein>
    <recommendedName>
        <fullName evidence="6">DNA-directed RNA polymerase subunit</fullName>
        <ecNumber evidence="6">2.7.7.6</ecNumber>
    </recommendedName>
</protein>
<dbReference type="GO" id="GO:0000428">
    <property type="term" value="C:DNA-directed RNA polymerase complex"/>
    <property type="evidence" value="ECO:0007669"/>
    <property type="project" value="UniProtKB-KW"/>
</dbReference>
<evidence type="ECO:0000256" key="6">
    <source>
        <dbReference type="RuleBase" id="RU004279"/>
    </source>
</evidence>
<comment type="function">
    <text evidence="6">DNA-dependent RNA polymerase catalyzes the transcription of DNA into RNA using the four ribonucleoside triphosphates as substrates.</text>
</comment>
<dbReference type="Gene3D" id="1.10.40.90">
    <property type="match status" value="1"/>
</dbReference>
<evidence type="ECO:0000259" key="8">
    <source>
        <dbReference type="SMART" id="SM00663"/>
    </source>
</evidence>
<keyword evidence="4 6" id="KW-0804">Transcription</keyword>
<dbReference type="Pfam" id="PF04997">
    <property type="entry name" value="RNA_pol_Rpb1_1"/>
    <property type="match status" value="1"/>
</dbReference>
<organism evidence="9 10">
    <name type="scientific">Candidatus Dojkabacteria bacterium</name>
    <dbReference type="NCBI Taxonomy" id="2099670"/>
    <lineage>
        <taxon>Bacteria</taxon>
        <taxon>Candidatus Dojkabacteria</taxon>
    </lineage>
</organism>
<gene>
    <name evidence="9" type="ORF">KC640_02610</name>
</gene>
<keyword evidence="7" id="KW-0175">Coiled coil</keyword>
<dbReference type="SMART" id="SM00663">
    <property type="entry name" value="RPOLA_N"/>
    <property type="match status" value="1"/>
</dbReference>